<accession>A0A3P6C9E7</accession>
<name>A0A3P6C9E7_BRACM</name>
<reference evidence="2" key="1">
    <citation type="submission" date="2018-11" db="EMBL/GenBank/DDBJ databases">
        <authorList>
            <consortium name="Genoscope - CEA"/>
            <person name="William W."/>
        </authorList>
    </citation>
    <scope>NUCLEOTIDE SEQUENCE</scope>
</reference>
<sequence>MKTLLVSPMKSNASSRSCLPTLTNQTPSSPSPKCGTQAGGSTLIRLREEELRGLDRSITVTSSKLIHILVDHRWLKRKLTFLLLN</sequence>
<evidence type="ECO:0000313" key="2">
    <source>
        <dbReference type="EMBL" id="VDD14973.1"/>
    </source>
</evidence>
<gene>
    <name evidence="2" type="ORF">BRAA04T18229Z</name>
</gene>
<organism evidence="2">
    <name type="scientific">Brassica campestris</name>
    <name type="common">Field mustard</name>
    <dbReference type="NCBI Taxonomy" id="3711"/>
    <lineage>
        <taxon>Eukaryota</taxon>
        <taxon>Viridiplantae</taxon>
        <taxon>Streptophyta</taxon>
        <taxon>Embryophyta</taxon>
        <taxon>Tracheophyta</taxon>
        <taxon>Spermatophyta</taxon>
        <taxon>Magnoliopsida</taxon>
        <taxon>eudicotyledons</taxon>
        <taxon>Gunneridae</taxon>
        <taxon>Pentapetalae</taxon>
        <taxon>rosids</taxon>
        <taxon>malvids</taxon>
        <taxon>Brassicales</taxon>
        <taxon>Brassicaceae</taxon>
        <taxon>Brassiceae</taxon>
        <taxon>Brassica</taxon>
    </lineage>
</organism>
<dbReference type="EMBL" id="LR031576">
    <property type="protein sequence ID" value="VDD14973.1"/>
    <property type="molecule type" value="Genomic_DNA"/>
</dbReference>
<feature type="compositionally biased region" description="Polar residues" evidence="1">
    <location>
        <begin position="9"/>
        <end position="28"/>
    </location>
</feature>
<dbReference type="AlphaFoldDB" id="A0A3P6C9E7"/>
<protein>
    <submittedName>
        <fullName evidence="2">Uncharacterized protein</fullName>
    </submittedName>
</protein>
<proteinExistence type="predicted"/>
<evidence type="ECO:0000256" key="1">
    <source>
        <dbReference type="SAM" id="MobiDB-lite"/>
    </source>
</evidence>
<feature type="region of interest" description="Disordered" evidence="1">
    <location>
        <begin position="1"/>
        <end position="39"/>
    </location>
</feature>